<keyword evidence="1 2" id="KW-0732">Signal</keyword>
<name>A0AA43UBM6_9LACT</name>
<dbReference type="EMBL" id="JAUNQW010000003">
    <property type="protein sequence ID" value="MDO5456995.1"/>
    <property type="molecule type" value="Genomic_DNA"/>
</dbReference>
<dbReference type="Proteomes" id="UP001171751">
    <property type="component" value="Unassembled WGS sequence"/>
</dbReference>
<dbReference type="InterPro" id="IPR001638">
    <property type="entry name" value="Solute-binding_3/MltF_N"/>
</dbReference>
<evidence type="ECO:0000313" key="4">
    <source>
        <dbReference type="EMBL" id="MDO5456995.1"/>
    </source>
</evidence>
<feature type="chain" id="PRO_5041206356" evidence="2">
    <location>
        <begin position="21"/>
        <end position="190"/>
    </location>
</feature>
<sequence length="190" mass="20605">MNRKSLFKVLSIGFAALVLAACGGNEDSASDGAGTSEDATTVSVALENDSRPLTYTDETGELTGYEVDLINALEEVIEGYSFEMEAVEADATQVGLDTGRYHMIGGGLYQTAERQEAYLFPEEHTGASVIEIWRREGDTQYESLEDIADENATVVPPSPNGGIFNLLNTWNEENPDQQIEFPIQEPGTTA</sequence>
<dbReference type="Gene3D" id="3.40.190.10">
    <property type="entry name" value="Periplasmic binding protein-like II"/>
    <property type="match status" value="2"/>
</dbReference>
<dbReference type="PROSITE" id="PS51257">
    <property type="entry name" value="PROKAR_LIPOPROTEIN"/>
    <property type="match status" value="1"/>
</dbReference>
<accession>A0AA43UBM6</accession>
<dbReference type="AlphaFoldDB" id="A0AA43UBM6"/>
<organism evidence="4 5">
    <name type="scientific">Atopococcus tabaci</name>
    <dbReference type="NCBI Taxonomy" id="269774"/>
    <lineage>
        <taxon>Bacteria</taxon>
        <taxon>Bacillati</taxon>
        <taxon>Bacillota</taxon>
        <taxon>Bacilli</taxon>
        <taxon>Lactobacillales</taxon>
        <taxon>Carnobacteriaceae</taxon>
        <taxon>Atopococcus</taxon>
    </lineage>
</organism>
<keyword evidence="5" id="KW-1185">Reference proteome</keyword>
<dbReference type="PANTHER" id="PTHR35936:SF19">
    <property type="entry name" value="AMINO-ACID-BINDING PROTEIN YXEM-RELATED"/>
    <property type="match status" value="1"/>
</dbReference>
<dbReference type="PANTHER" id="PTHR35936">
    <property type="entry name" value="MEMBRANE-BOUND LYTIC MUREIN TRANSGLYCOSYLASE F"/>
    <property type="match status" value="1"/>
</dbReference>
<evidence type="ECO:0000313" key="5">
    <source>
        <dbReference type="Proteomes" id="UP001171751"/>
    </source>
</evidence>
<reference evidence="4" key="1">
    <citation type="submission" date="2023-07" db="EMBL/GenBank/DDBJ databases">
        <title>Between Cages and Wild: Unraveling the Impact of Captivity on Animal Microbiomes and Antimicrobial Resistance.</title>
        <authorList>
            <person name="Schmartz G.P."/>
            <person name="Rehner J."/>
            <person name="Schuff M.J."/>
            <person name="Becker S.L."/>
            <person name="Kravczyk M."/>
            <person name="Gurevich A."/>
            <person name="Francke R."/>
            <person name="Mueller R."/>
            <person name="Keller V."/>
            <person name="Keller A."/>
        </authorList>
    </citation>
    <scope>NUCLEOTIDE SEQUENCE</scope>
    <source>
        <strain evidence="4">S39M_St_73</strain>
    </source>
</reference>
<feature type="domain" description="Solute-binding protein family 3/N-terminal" evidence="3">
    <location>
        <begin position="43"/>
        <end position="126"/>
    </location>
</feature>
<feature type="signal peptide" evidence="2">
    <location>
        <begin position="1"/>
        <end position="20"/>
    </location>
</feature>
<gene>
    <name evidence="4" type="ORF">Q4F26_01490</name>
</gene>
<dbReference type="Pfam" id="PF00497">
    <property type="entry name" value="SBP_bac_3"/>
    <property type="match status" value="1"/>
</dbReference>
<protein>
    <submittedName>
        <fullName evidence="4">Transporter substrate-binding domain-containing protein</fullName>
    </submittedName>
</protein>
<proteinExistence type="predicted"/>
<evidence type="ECO:0000259" key="3">
    <source>
        <dbReference type="Pfam" id="PF00497"/>
    </source>
</evidence>
<evidence type="ECO:0000256" key="1">
    <source>
        <dbReference type="ARBA" id="ARBA00022729"/>
    </source>
</evidence>
<evidence type="ECO:0000256" key="2">
    <source>
        <dbReference type="SAM" id="SignalP"/>
    </source>
</evidence>
<comment type="caution">
    <text evidence="4">The sequence shown here is derived from an EMBL/GenBank/DDBJ whole genome shotgun (WGS) entry which is preliminary data.</text>
</comment>
<dbReference type="SUPFAM" id="SSF53850">
    <property type="entry name" value="Periplasmic binding protein-like II"/>
    <property type="match status" value="1"/>
</dbReference>
<feature type="non-terminal residue" evidence="4">
    <location>
        <position position="190"/>
    </location>
</feature>